<accession>A0ABD1TNU3</accession>
<keyword evidence="2" id="KW-1185">Reference proteome</keyword>
<protein>
    <submittedName>
        <fullName evidence="1">Uncharacterized protein</fullName>
    </submittedName>
</protein>
<reference evidence="2" key="1">
    <citation type="submission" date="2024-07" db="EMBL/GenBank/DDBJ databases">
        <title>Two chromosome-level genome assemblies of Korean endemic species Abeliophyllum distichum and Forsythia ovata (Oleaceae).</title>
        <authorList>
            <person name="Jang H."/>
        </authorList>
    </citation>
    <scope>NUCLEOTIDE SEQUENCE [LARGE SCALE GENOMIC DNA]</scope>
</reference>
<dbReference type="PANTHER" id="PTHR46554">
    <property type="entry name" value="MEDIATOR OF RNA POLYMERASE II TRANSCRIPTION SUBUNIT 26A-RELATED"/>
    <property type="match status" value="1"/>
</dbReference>
<evidence type="ECO:0000313" key="1">
    <source>
        <dbReference type="EMBL" id="KAL2514408.1"/>
    </source>
</evidence>
<dbReference type="EMBL" id="JBFOLJ010000008">
    <property type="protein sequence ID" value="KAL2514408.1"/>
    <property type="molecule type" value="Genomic_DNA"/>
</dbReference>
<name>A0ABD1TNU3_9LAMI</name>
<dbReference type="PANTHER" id="PTHR46554:SF2">
    <property type="entry name" value="TFIIS N-TERMINAL DOMAIN-CONTAINING PROTEIN"/>
    <property type="match status" value="1"/>
</dbReference>
<dbReference type="Proteomes" id="UP001604277">
    <property type="component" value="Unassembled WGS sequence"/>
</dbReference>
<organism evidence="1 2">
    <name type="scientific">Forsythia ovata</name>
    <dbReference type="NCBI Taxonomy" id="205694"/>
    <lineage>
        <taxon>Eukaryota</taxon>
        <taxon>Viridiplantae</taxon>
        <taxon>Streptophyta</taxon>
        <taxon>Embryophyta</taxon>
        <taxon>Tracheophyta</taxon>
        <taxon>Spermatophyta</taxon>
        <taxon>Magnoliopsida</taxon>
        <taxon>eudicotyledons</taxon>
        <taxon>Gunneridae</taxon>
        <taxon>Pentapetalae</taxon>
        <taxon>asterids</taxon>
        <taxon>lamiids</taxon>
        <taxon>Lamiales</taxon>
        <taxon>Oleaceae</taxon>
        <taxon>Forsythieae</taxon>
        <taxon>Forsythia</taxon>
    </lineage>
</organism>
<sequence>MGRGIDLTTFFQSKYSVNDEGVENIFDLINDSIMVAAREKPKEFLARRSRIIEALVILPPQDNNIDHDCEISSSSNISCASPVDQDLDDQFEELIDHDRVMLASLRPINIGAKDCGIIQSEVLDEENKEQGKNFQRKIEVHEVENRKVHKRRRNKGLGSDEVKFEAMKRKFEETSVGINATKRRIQIVDFKDIPQPKLNGLKKPSFRRRC</sequence>
<gene>
    <name evidence="1" type="ORF">Fot_28379</name>
</gene>
<comment type="caution">
    <text evidence="1">The sequence shown here is derived from an EMBL/GenBank/DDBJ whole genome shotgun (WGS) entry which is preliminary data.</text>
</comment>
<proteinExistence type="predicted"/>
<evidence type="ECO:0000313" key="2">
    <source>
        <dbReference type="Proteomes" id="UP001604277"/>
    </source>
</evidence>
<dbReference type="AlphaFoldDB" id="A0ABD1TNU3"/>